<evidence type="ECO:0000313" key="3">
    <source>
        <dbReference type="Proteomes" id="UP000642809"/>
    </source>
</evidence>
<dbReference type="InterPro" id="IPR032774">
    <property type="entry name" value="WG_beta_rep"/>
</dbReference>
<proteinExistence type="predicted"/>
<dbReference type="RefSeq" id="WP_189579939.1">
    <property type="nucleotide sequence ID" value="NZ_BMYF01000007.1"/>
</dbReference>
<feature type="signal peptide" evidence="1">
    <location>
        <begin position="1"/>
        <end position="21"/>
    </location>
</feature>
<evidence type="ECO:0000256" key="1">
    <source>
        <dbReference type="SAM" id="SignalP"/>
    </source>
</evidence>
<feature type="chain" id="PRO_5035298612" description="WG containing repeat-containing protein" evidence="1">
    <location>
        <begin position="22"/>
        <end position="522"/>
    </location>
</feature>
<keyword evidence="3" id="KW-1185">Reference proteome</keyword>
<organism evidence="2 3">
    <name type="scientific">Mongoliitalea lutea</name>
    <dbReference type="NCBI Taxonomy" id="849756"/>
    <lineage>
        <taxon>Bacteria</taxon>
        <taxon>Pseudomonadati</taxon>
        <taxon>Bacteroidota</taxon>
        <taxon>Cytophagia</taxon>
        <taxon>Cytophagales</taxon>
        <taxon>Cyclobacteriaceae</taxon>
        <taxon>Mongoliitalea</taxon>
    </lineage>
</organism>
<dbReference type="EMBL" id="BMYF01000007">
    <property type="protein sequence ID" value="GHB34087.1"/>
    <property type="molecule type" value="Genomic_DNA"/>
</dbReference>
<reference evidence="2" key="2">
    <citation type="submission" date="2020-09" db="EMBL/GenBank/DDBJ databases">
        <authorList>
            <person name="Sun Q."/>
            <person name="Kim S."/>
        </authorList>
    </citation>
    <scope>NUCLEOTIDE SEQUENCE</scope>
    <source>
        <strain evidence="2">KCTC 23224</strain>
    </source>
</reference>
<dbReference type="Proteomes" id="UP000642809">
    <property type="component" value="Unassembled WGS sequence"/>
</dbReference>
<comment type="caution">
    <text evidence="2">The sequence shown here is derived from an EMBL/GenBank/DDBJ whole genome shotgun (WGS) entry which is preliminary data.</text>
</comment>
<sequence length="522" mass="59362">MGLKKASLVLLAWTSVFVSYAQTYEVFDKDLKLKFRVEYDQINVLGEAVRISTVNNELKLLSREYKPYFDLKANQVIAYDQPWIVVKGNEGMGAFHEYGIEVFPTTYDDIQTYFTRVLAKKGNRYFVYDHATKQTKQIGVFEEAFMALNGQVVAKNSQGYFLPLSSNPDRSFQNITQVNENFLFVQQPTGYGLINREGDYVLEPVIDRLEHLNGDYFFGYDGNQYMLIRGREGKADIRYTSYHKITVENDVILEYIHGKLRRVMNYDGILLDQVGMEEVTSVGEKHYNVRLRDAKIGLLGPKGWEVSPVSQVDKILPGSEGLYPAYKSGKVGFIDKQGRWVVQPSYDQAGQFNQGKAAVRSGSRWAFINAQGETLTDFRFDQGQGFVQGVAIVQDQGLFNLLDSNGQLLFEHGFDRIFPTEGNYYLTERDGLLGLLAPSGKVIAETAFQEIRREEFDRIIARQGDKFGILNEDGEFLLPLYYRNIIFDQGSQQILAEDSYQFQVEDAATAAPSTQGRKRKGS</sequence>
<gene>
    <name evidence="2" type="ORF">GCM10008106_14120</name>
</gene>
<dbReference type="PANTHER" id="PTHR37841:SF1">
    <property type="entry name" value="DUF3298 DOMAIN-CONTAINING PROTEIN"/>
    <property type="match status" value="1"/>
</dbReference>
<accession>A0A8J3G592</accession>
<dbReference type="AlphaFoldDB" id="A0A8J3G592"/>
<reference evidence="2" key="1">
    <citation type="journal article" date="2014" name="Int. J. Syst. Evol. Microbiol.">
        <title>Complete genome sequence of Corynebacterium casei LMG S-19264T (=DSM 44701T), isolated from a smear-ripened cheese.</title>
        <authorList>
            <consortium name="US DOE Joint Genome Institute (JGI-PGF)"/>
            <person name="Walter F."/>
            <person name="Albersmeier A."/>
            <person name="Kalinowski J."/>
            <person name="Ruckert C."/>
        </authorList>
    </citation>
    <scope>NUCLEOTIDE SEQUENCE</scope>
    <source>
        <strain evidence="2">KCTC 23224</strain>
    </source>
</reference>
<dbReference type="PANTHER" id="PTHR37841">
    <property type="entry name" value="GLR2918 PROTEIN"/>
    <property type="match status" value="1"/>
</dbReference>
<dbReference type="Pfam" id="PF14903">
    <property type="entry name" value="WG_beta_rep"/>
    <property type="match status" value="2"/>
</dbReference>
<keyword evidence="1" id="KW-0732">Signal</keyword>
<protein>
    <recommendedName>
        <fullName evidence="4">WG containing repeat-containing protein</fullName>
    </recommendedName>
</protein>
<evidence type="ECO:0008006" key="4">
    <source>
        <dbReference type="Google" id="ProtNLM"/>
    </source>
</evidence>
<evidence type="ECO:0000313" key="2">
    <source>
        <dbReference type="EMBL" id="GHB34087.1"/>
    </source>
</evidence>
<name>A0A8J3G592_9BACT</name>